<evidence type="ECO:0000313" key="2">
    <source>
        <dbReference type="EMBL" id="STR02783.1"/>
    </source>
</evidence>
<keyword evidence="1" id="KW-0472">Membrane</keyword>
<keyword evidence="3" id="KW-1185">Reference proteome</keyword>
<feature type="transmembrane region" description="Helical" evidence="1">
    <location>
        <begin position="64"/>
        <end position="85"/>
    </location>
</feature>
<proteinExistence type="predicted"/>
<evidence type="ECO:0000313" key="3">
    <source>
        <dbReference type="Proteomes" id="UP000254293"/>
    </source>
</evidence>
<name>A0A377R3B5_9NEIS</name>
<evidence type="ECO:0000256" key="1">
    <source>
        <dbReference type="SAM" id="Phobius"/>
    </source>
</evidence>
<reference evidence="2 3" key="1">
    <citation type="submission" date="2018-06" db="EMBL/GenBank/DDBJ databases">
        <authorList>
            <consortium name="Pathogen Informatics"/>
            <person name="Doyle S."/>
        </authorList>
    </citation>
    <scope>NUCLEOTIDE SEQUENCE [LARGE SCALE GENOMIC DNA]</scope>
    <source>
        <strain evidence="2 3">NCTC13336</strain>
    </source>
</reference>
<gene>
    <name evidence="2" type="ORF">NCTC13336_01663</name>
</gene>
<feature type="transmembrane region" description="Helical" evidence="1">
    <location>
        <begin position="35"/>
        <end position="57"/>
    </location>
</feature>
<accession>A0A377R3B5</accession>
<dbReference type="EMBL" id="UGJJ01000002">
    <property type="protein sequence ID" value="STR02783.1"/>
    <property type="molecule type" value="Genomic_DNA"/>
</dbReference>
<keyword evidence="1" id="KW-0812">Transmembrane</keyword>
<organism evidence="2 3">
    <name type="scientific">Kingella potus</name>
    <dbReference type="NCBI Taxonomy" id="265175"/>
    <lineage>
        <taxon>Bacteria</taxon>
        <taxon>Pseudomonadati</taxon>
        <taxon>Pseudomonadota</taxon>
        <taxon>Betaproteobacteria</taxon>
        <taxon>Neisseriales</taxon>
        <taxon>Neisseriaceae</taxon>
        <taxon>Kingella</taxon>
    </lineage>
</organism>
<sequence length="169" mass="19327">MPPAERRELLWELASGILWSSAAAALWIWMQSGLFALAFVAIVMLPAIAACLFRAVFRRPQRTLYLAKAAVWFCAAALLCGWIKYADYFAQSRALEAAAKIERFHAEQGRWPDSLAAAGIQSKGRPRLYYFPPKPPAQPAPYLFYPSAFNPIDRYFYDFDHRRFVFQPN</sequence>
<dbReference type="AlphaFoldDB" id="A0A377R3B5"/>
<dbReference type="OrthoDB" id="9775207at2"/>
<dbReference type="RefSeq" id="WP_115308671.1">
    <property type="nucleotide sequence ID" value="NZ_UGJJ01000002.1"/>
</dbReference>
<feature type="transmembrane region" description="Helical" evidence="1">
    <location>
        <begin position="9"/>
        <end position="29"/>
    </location>
</feature>
<protein>
    <submittedName>
        <fullName evidence="2">Uncharacterized protein</fullName>
    </submittedName>
</protein>
<keyword evidence="1" id="KW-1133">Transmembrane helix</keyword>
<dbReference type="Proteomes" id="UP000254293">
    <property type="component" value="Unassembled WGS sequence"/>
</dbReference>